<protein>
    <submittedName>
        <fullName evidence="3">DUF2892 domain-containing protein</fullName>
    </submittedName>
</protein>
<gene>
    <name evidence="3" type="ORF">FZ942_10595</name>
</gene>
<evidence type="ECO:0000256" key="1">
    <source>
        <dbReference type="SAM" id="MobiDB-lite"/>
    </source>
</evidence>
<evidence type="ECO:0000313" key="4">
    <source>
        <dbReference type="Proteomes" id="UP000324927"/>
    </source>
</evidence>
<name>A0A5A9GQA4_AZOLI</name>
<dbReference type="OrthoDB" id="7306535at2"/>
<evidence type="ECO:0000313" key="3">
    <source>
        <dbReference type="EMBL" id="KAA0596553.1"/>
    </source>
</evidence>
<feature type="compositionally biased region" description="Basic and acidic residues" evidence="1">
    <location>
        <begin position="94"/>
        <end position="108"/>
    </location>
</feature>
<feature type="region of interest" description="Disordered" evidence="1">
    <location>
        <begin position="73"/>
        <end position="108"/>
    </location>
</feature>
<feature type="domain" description="Inner membrane protein YgaP-like transmembrane" evidence="2">
    <location>
        <begin position="19"/>
        <end position="74"/>
    </location>
</feature>
<sequence length="108" mass="10949">MNAQSTIRNAYDSVFEGHTNLGMGERIVSTGLGLAVAAGGLRKGASIPGAIMGLVGAALVARGMSGHCPVKERLSGGQQDRLGHGASNGGGSHGESHDMARSRMAETY</sequence>
<dbReference type="Proteomes" id="UP000324927">
    <property type="component" value="Unassembled WGS sequence"/>
</dbReference>
<dbReference type="RefSeq" id="WP_149231062.1">
    <property type="nucleotide sequence ID" value="NZ_JALJXJ010000004.1"/>
</dbReference>
<comment type="caution">
    <text evidence="3">The sequence shown here is derived from an EMBL/GenBank/DDBJ whole genome shotgun (WGS) entry which is preliminary data.</text>
</comment>
<dbReference type="Pfam" id="PF11127">
    <property type="entry name" value="YgaP-like_TM"/>
    <property type="match status" value="1"/>
</dbReference>
<reference evidence="3 4" key="1">
    <citation type="submission" date="2019-08" db="EMBL/GenBank/DDBJ databases">
        <authorList>
            <person name="Grouzdev D."/>
            <person name="Tikhonova E."/>
            <person name="Kravchenko I."/>
        </authorList>
    </citation>
    <scope>NUCLEOTIDE SEQUENCE [LARGE SCALE GENOMIC DNA]</scope>
    <source>
        <strain evidence="3 4">59b</strain>
    </source>
</reference>
<dbReference type="InterPro" id="IPR021309">
    <property type="entry name" value="YgaP-like_TM"/>
</dbReference>
<dbReference type="AlphaFoldDB" id="A0A5A9GQA4"/>
<evidence type="ECO:0000259" key="2">
    <source>
        <dbReference type="Pfam" id="PF11127"/>
    </source>
</evidence>
<accession>A0A5A9GQA4</accession>
<proteinExistence type="predicted"/>
<dbReference type="EMBL" id="VTTN01000003">
    <property type="protein sequence ID" value="KAA0596553.1"/>
    <property type="molecule type" value="Genomic_DNA"/>
</dbReference>
<keyword evidence="4" id="KW-1185">Reference proteome</keyword>
<organism evidence="3 4">
    <name type="scientific">Azospirillum lipoferum</name>
    <dbReference type="NCBI Taxonomy" id="193"/>
    <lineage>
        <taxon>Bacteria</taxon>
        <taxon>Pseudomonadati</taxon>
        <taxon>Pseudomonadota</taxon>
        <taxon>Alphaproteobacteria</taxon>
        <taxon>Rhodospirillales</taxon>
        <taxon>Azospirillaceae</taxon>
        <taxon>Azospirillum</taxon>
    </lineage>
</organism>